<protein>
    <submittedName>
        <fullName evidence="2">DNA-binding protein</fullName>
    </submittedName>
</protein>
<dbReference type="GO" id="GO:0003677">
    <property type="term" value="F:DNA binding"/>
    <property type="evidence" value="ECO:0007669"/>
    <property type="project" value="UniProtKB-KW"/>
</dbReference>
<dbReference type="Pfam" id="PF11338">
    <property type="entry name" value="DUF3140"/>
    <property type="match status" value="1"/>
</dbReference>
<organism evidence="2 3">
    <name type="scientific">Aureimonas endophytica</name>
    <dbReference type="NCBI Taxonomy" id="2027858"/>
    <lineage>
        <taxon>Bacteria</taxon>
        <taxon>Pseudomonadati</taxon>
        <taxon>Pseudomonadota</taxon>
        <taxon>Alphaproteobacteria</taxon>
        <taxon>Hyphomicrobiales</taxon>
        <taxon>Aurantimonadaceae</taxon>
        <taxon>Aureimonas</taxon>
    </lineage>
</organism>
<dbReference type="PANTHER" id="PTHR40630:SF1">
    <property type="entry name" value="DNA-BINDING PROTEIN"/>
    <property type="match status" value="1"/>
</dbReference>
<dbReference type="PANTHER" id="PTHR40630">
    <property type="entry name" value="POSSIBLE DNA-BINDING PROTEIN"/>
    <property type="match status" value="1"/>
</dbReference>
<name>A0A916ZP26_9HYPH</name>
<keyword evidence="3" id="KW-1185">Reference proteome</keyword>
<reference evidence="2" key="2">
    <citation type="submission" date="2020-09" db="EMBL/GenBank/DDBJ databases">
        <authorList>
            <person name="Sun Q."/>
            <person name="Zhou Y."/>
        </authorList>
    </citation>
    <scope>NUCLEOTIDE SEQUENCE</scope>
    <source>
        <strain evidence="2">CGMCC 1.15367</strain>
    </source>
</reference>
<dbReference type="EMBL" id="BMIQ01000004">
    <property type="protein sequence ID" value="GGE07323.1"/>
    <property type="molecule type" value="Genomic_DNA"/>
</dbReference>
<proteinExistence type="predicted"/>
<evidence type="ECO:0000313" key="2">
    <source>
        <dbReference type="EMBL" id="GGE07323.1"/>
    </source>
</evidence>
<dbReference type="Proteomes" id="UP000644699">
    <property type="component" value="Unassembled WGS sequence"/>
</dbReference>
<dbReference type="AlphaFoldDB" id="A0A916ZP26"/>
<gene>
    <name evidence="2" type="ORF">GCM10011390_27980</name>
</gene>
<evidence type="ECO:0000313" key="3">
    <source>
        <dbReference type="Proteomes" id="UP000644699"/>
    </source>
</evidence>
<evidence type="ECO:0000256" key="1">
    <source>
        <dbReference type="SAM" id="MobiDB-lite"/>
    </source>
</evidence>
<sequence length="119" mass="13168">MAKSHDEIWSEWQEAVNMTPAALGKWLDSEESKSVGDTQSGAASSGKTGGGESTGHKSGHRILEIKNKKKADLDEDDWSHMAKVVGYVHRHLKQRPKGDIAETNWAYSLKNWGHDPAKD</sequence>
<reference evidence="2" key="1">
    <citation type="journal article" date="2014" name="Int. J. Syst. Evol. Microbiol.">
        <title>Complete genome sequence of Corynebacterium casei LMG S-19264T (=DSM 44701T), isolated from a smear-ripened cheese.</title>
        <authorList>
            <consortium name="US DOE Joint Genome Institute (JGI-PGF)"/>
            <person name="Walter F."/>
            <person name="Albersmeier A."/>
            <person name="Kalinowski J."/>
            <person name="Ruckert C."/>
        </authorList>
    </citation>
    <scope>NUCLEOTIDE SEQUENCE</scope>
    <source>
        <strain evidence="2">CGMCC 1.15367</strain>
    </source>
</reference>
<comment type="caution">
    <text evidence="2">The sequence shown here is derived from an EMBL/GenBank/DDBJ whole genome shotgun (WGS) entry which is preliminary data.</text>
</comment>
<accession>A0A916ZP26</accession>
<dbReference type="InterPro" id="IPR021487">
    <property type="entry name" value="DUF3140"/>
</dbReference>
<feature type="region of interest" description="Disordered" evidence="1">
    <location>
        <begin position="23"/>
        <end position="63"/>
    </location>
</feature>
<keyword evidence="2" id="KW-0238">DNA-binding</keyword>